<comment type="caution">
    <text evidence="2">The sequence shown here is derived from an EMBL/GenBank/DDBJ whole genome shotgun (WGS) entry which is preliminary data.</text>
</comment>
<dbReference type="EMBL" id="BMIW01000016">
    <property type="protein sequence ID" value="GGG01806.1"/>
    <property type="molecule type" value="Genomic_DNA"/>
</dbReference>
<dbReference type="Gene3D" id="3.40.710.10">
    <property type="entry name" value="DD-peptidase/beta-lactamase superfamily"/>
    <property type="match status" value="1"/>
</dbReference>
<keyword evidence="2" id="KW-0378">Hydrolase</keyword>
<dbReference type="RefSeq" id="WP_229717025.1">
    <property type="nucleotide sequence ID" value="NZ_BMIW01000016.1"/>
</dbReference>
<evidence type="ECO:0000259" key="1">
    <source>
        <dbReference type="Pfam" id="PF00144"/>
    </source>
</evidence>
<sequence>MLMLEPIITDQLKKTLRASIENQEIAGANFMVIQDGNEIFYHEDGLADLESRRPIARDSIFRLYSMTKPMTATAVMMLLERGEIDLYDPVSRYIPGFKNQRVEKNGELVPASRDVTIHDLLNMTSGLVYGGTDQAGQYTEALFQEMDRRLFGENPMSTLEFANQLGQGPLSFEPGAGWQYGTSADILGAIVETVSGIRYGEFLHKEIFEPLEMKDTGFWLPEEKRNRLVKTYQDDGAGGLNLYAESHLGIRHQMDQEPAFESGGAGLASTIDDAAKFTTMLLNQGSYNGVQLLRPRTVQYLTSASLTEWQQKGFDPWHTFRGYSYGNQMRVMTAPETAGLISSPGEYGWDGWLGAYFCNSPLDGLTILFMVQKKDAGTMTITRKLRNIVFSSL</sequence>
<dbReference type="Pfam" id="PF00144">
    <property type="entry name" value="Beta-lactamase"/>
    <property type="match status" value="1"/>
</dbReference>
<keyword evidence="3" id="KW-1185">Reference proteome</keyword>
<evidence type="ECO:0000313" key="2">
    <source>
        <dbReference type="EMBL" id="GGG01806.1"/>
    </source>
</evidence>
<protein>
    <submittedName>
        <fullName evidence="2">Serine hydrolase</fullName>
    </submittedName>
</protein>
<name>A0ABQ1VVU9_9BACL</name>
<feature type="domain" description="Beta-lactamase-related" evidence="1">
    <location>
        <begin position="13"/>
        <end position="376"/>
    </location>
</feature>
<dbReference type="SUPFAM" id="SSF56601">
    <property type="entry name" value="beta-lactamase/transpeptidase-like"/>
    <property type="match status" value="1"/>
</dbReference>
<accession>A0ABQ1VVU9</accession>
<organism evidence="2 3">
    <name type="scientific">Paenibacillus aceti</name>
    <dbReference type="NCBI Taxonomy" id="1820010"/>
    <lineage>
        <taxon>Bacteria</taxon>
        <taxon>Bacillati</taxon>
        <taxon>Bacillota</taxon>
        <taxon>Bacilli</taxon>
        <taxon>Bacillales</taxon>
        <taxon>Paenibacillaceae</taxon>
        <taxon>Paenibacillus</taxon>
    </lineage>
</organism>
<proteinExistence type="predicted"/>
<dbReference type="InterPro" id="IPR050789">
    <property type="entry name" value="Diverse_Enzym_Activities"/>
</dbReference>
<dbReference type="PANTHER" id="PTHR43283:SF3">
    <property type="entry name" value="BETA-LACTAMASE FAMILY PROTEIN (AFU_ORTHOLOGUE AFUA_5G07500)"/>
    <property type="match status" value="1"/>
</dbReference>
<dbReference type="InterPro" id="IPR001466">
    <property type="entry name" value="Beta-lactam-related"/>
</dbReference>
<dbReference type="GO" id="GO:0016787">
    <property type="term" value="F:hydrolase activity"/>
    <property type="evidence" value="ECO:0007669"/>
    <property type="project" value="UniProtKB-KW"/>
</dbReference>
<gene>
    <name evidence="2" type="ORF">GCM10010913_24380</name>
</gene>
<evidence type="ECO:0000313" key="3">
    <source>
        <dbReference type="Proteomes" id="UP000608420"/>
    </source>
</evidence>
<dbReference type="Proteomes" id="UP000608420">
    <property type="component" value="Unassembled WGS sequence"/>
</dbReference>
<dbReference type="PANTHER" id="PTHR43283">
    <property type="entry name" value="BETA-LACTAMASE-RELATED"/>
    <property type="match status" value="1"/>
</dbReference>
<reference evidence="3" key="1">
    <citation type="journal article" date="2019" name="Int. J. Syst. Evol. Microbiol.">
        <title>The Global Catalogue of Microorganisms (GCM) 10K type strain sequencing project: providing services to taxonomists for standard genome sequencing and annotation.</title>
        <authorList>
            <consortium name="The Broad Institute Genomics Platform"/>
            <consortium name="The Broad Institute Genome Sequencing Center for Infectious Disease"/>
            <person name="Wu L."/>
            <person name="Ma J."/>
        </authorList>
    </citation>
    <scope>NUCLEOTIDE SEQUENCE [LARGE SCALE GENOMIC DNA]</scope>
    <source>
        <strain evidence="3">CGMCC 1.15420</strain>
    </source>
</reference>
<dbReference type="InterPro" id="IPR012338">
    <property type="entry name" value="Beta-lactam/transpept-like"/>
</dbReference>